<gene>
    <name evidence="2" type="ORF">AB5J52_28135</name>
</gene>
<feature type="region of interest" description="Disordered" evidence="1">
    <location>
        <begin position="1"/>
        <end position="23"/>
    </location>
</feature>
<protein>
    <submittedName>
        <fullName evidence="2">Uncharacterized protein</fullName>
    </submittedName>
</protein>
<dbReference type="RefSeq" id="WP_369224680.1">
    <property type="nucleotide sequence ID" value="NZ_CP163441.1"/>
</dbReference>
<reference evidence="2" key="1">
    <citation type="submission" date="2024-07" db="EMBL/GenBank/DDBJ databases">
        <authorList>
            <person name="Yu S.T."/>
        </authorList>
    </citation>
    <scope>NUCLEOTIDE SEQUENCE</scope>
    <source>
        <strain evidence="2">R39</strain>
    </source>
</reference>
<evidence type="ECO:0000313" key="2">
    <source>
        <dbReference type="EMBL" id="XDQ45812.1"/>
    </source>
</evidence>
<proteinExistence type="predicted"/>
<dbReference type="AlphaFoldDB" id="A0AB39QTP4"/>
<organism evidence="2">
    <name type="scientific">Streptomyces sp. R39</name>
    <dbReference type="NCBI Taxonomy" id="3238631"/>
    <lineage>
        <taxon>Bacteria</taxon>
        <taxon>Bacillati</taxon>
        <taxon>Actinomycetota</taxon>
        <taxon>Actinomycetes</taxon>
        <taxon>Kitasatosporales</taxon>
        <taxon>Streptomycetaceae</taxon>
        <taxon>Streptomyces</taxon>
    </lineage>
</organism>
<accession>A0AB39QTP4</accession>
<name>A0AB39QTP4_9ACTN</name>
<sequence length="59" mass="6071">MGGVSASTRGDLSGAHGREEGHRTATIVLAAPYQDGHRLVLFERGSVAQGEPLDGMGHG</sequence>
<dbReference type="EMBL" id="CP163441">
    <property type="protein sequence ID" value="XDQ45812.1"/>
    <property type="molecule type" value="Genomic_DNA"/>
</dbReference>
<feature type="compositionally biased region" description="Polar residues" evidence="1">
    <location>
        <begin position="1"/>
        <end position="10"/>
    </location>
</feature>
<evidence type="ECO:0000256" key="1">
    <source>
        <dbReference type="SAM" id="MobiDB-lite"/>
    </source>
</evidence>